<evidence type="ECO:0000313" key="12">
    <source>
        <dbReference type="Proteomes" id="UP000688137"/>
    </source>
</evidence>
<proteinExistence type="inferred from homology"/>
<dbReference type="PANTHER" id="PTHR24348">
    <property type="entry name" value="SERINE/THREONINE-PROTEIN KINASE UNC-51-RELATED"/>
    <property type="match status" value="1"/>
</dbReference>
<dbReference type="Proteomes" id="UP000688137">
    <property type="component" value="Unassembled WGS sequence"/>
</dbReference>
<dbReference type="PROSITE" id="PS50011">
    <property type="entry name" value="PROTEIN_KINASE_DOM"/>
    <property type="match status" value="1"/>
</dbReference>
<feature type="domain" description="EF-hand" evidence="10">
    <location>
        <begin position="438"/>
        <end position="472"/>
    </location>
</feature>
<evidence type="ECO:0000256" key="1">
    <source>
        <dbReference type="ARBA" id="ARBA00022679"/>
    </source>
</evidence>
<dbReference type="PROSITE" id="PS50222">
    <property type="entry name" value="EF_HAND_2"/>
    <property type="match status" value="3"/>
</dbReference>
<dbReference type="CDD" id="cd00051">
    <property type="entry name" value="EFh"/>
    <property type="match status" value="1"/>
</dbReference>
<keyword evidence="2 6" id="KW-0547">Nucleotide-binding</keyword>
<feature type="coiled-coil region" evidence="8">
    <location>
        <begin position="386"/>
        <end position="413"/>
    </location>
</feature>
<dbReference type="InterPro" id="IPR017441">
    <property type="entry name" value="Protein_kinase_ATP_BS"/>
</dbReference>
<evidence type="ECO:0008006" key="13">
    <source>
        <dbReference type="Google" id="ProtNLM"/>
    </source>
</evidence>
<dbReference type="GO" id="GO:0000407">
    <property type="term" value="C:phagophore assembly site"/>
    <property type="evidence" value="ECO:0007669"/>
    <property type="project" value="TreeGrafter"/>
</dbReference>
<dbReference type="GO" id="GO:0005776">
    <property type="term" value="C:autophagosome"/>
    <property type="evidence" value="ECO:0007669"/>
    <property type="project" value="TreeGrafter"/>
</dbReference>
<dbReference type="InterPro" id="IPR008271">
    <property type="entry name" value="Ser/Thr_kinase_AS"/>
</dbReference>
<dbReference type="Pfam" id="PF13499">
    <property type="entry name" value="EF-hand_7"/>
    <property type="match status" value="1"/>
</dbReference>
<evidence type="ECO:0000259" key="10">
    <source>
        <dbReference type="PROSITE" id="PS50222"/>
    </source>
</evidence>
<keyword evidence="7" id="KW-0723">Serine/threonine-protein kinase</keyword>
<dbReference type="GO" id="GO:0016020">
    <property type="term" value="C:membrane"/>
    <property type="evidence" value="ECO:0007669"/>
    <property type="project" value="TreeGrafter"/>
</dbReference>
<dbReference type="InterPro" id="IPR018247">
    <property type="entry name" value="EF_Hand_1_Ca_BS"/>
</dbReference>
<feature type="domain" description="EF-hand" evidence="10">
    <location>
        <begin position="402"/>
        <end position="437"/>
    </location>
</feature>
<dbReference type="Pfam" id="PF00069">
    <property type="entry name" value="Pkinase"/>
    <property type="match status" value="1"/>
</dbReference>
<dbReference type="InterPro" id="IPR045269">
    <property type="entry name" value="Atg1-like"/>
</dbReference>
<keyword evidence="8" id="KW-0175">Coiled coil</keyword>
<evidence type="ECO:0000313" key="11">
    <source>
        <dbReference type="EMBL" id="CAD8088678.1"/>
    </source>
</evidence>
<gene>
    <name evidence="11" type="ORF">PPRIM_AZ9-3.1.T0820025</name>
</gene>
<dbReference type="AlphaFoldDB" id="A0A8S1N7F8"/>
<dbReference type="FunFam" id="1.10.510.10:FF:000771">
    <property type="entry name" value="Uncharacterized protein"/>
    <property type="match status" value="1"/>
</dbReference>
<keyword evidence="3" id="KW-0418">Kinase</keyword>
<reference evidence="11" key="1">
    <citation type="submission" date="2021-01" db="EMBL/GenBank/DDBJ databases">
        <authorList>
            <consortium name="Genoscope - CEA"/>
            <person name="William W."/>
        </authorList>
    </citation>
    <scope>NUCLEOTIDE SEQUENCE</scope>
</reference>
<sequence length="472" mass="55607">MNEKTIDKYKLLSTDLLGAGSFAKVYKGIDTTNNRQVAIKMLPKKNILNDKYLMEGLRRELSVMQKLKGNNVVRLLDTLESQNNYYIVQEYCKDGDLGTYLKKQQYLTEVGAIRILTDILNGFIELLQQGIIHRDLKPANILVHQNTFKLGDFGFAKCISNFQRDIMESVVGTPLYMAPQILMRESYTSKCDIWSIGCIFYECIFRRTPWIANSVPQLLNMILKCPVQFPSYISAEAKDFIQKCLEVEEDKRMGWNDLYRHQLIYPKFKDHVDKFINMEAQAEFIINELRQIIVVKQIDLLETFKKLQIQDNQFLTFKELQLLLNEIDPKLNRQQIEFVFNMIDVDMTNQINFLEFQRCLQQHRVRLSLQEIKPDIVYENSPLIQIPKWKIELKKIKDTIEEQEKSLVKLFKQFDTDVNQVLDLVEFVKFLRFFNSKINNEDASLIFQYFDKNCNGGIDFLEFKSTFESQIQ</sequence>
<dbReference type="OMA" id="IGWNDLY"/>
<feature type="domain" description="Protein kinase" evidence="9">
    <location>
        <begin position="11"/>
        <end position="264"/>
    </location>
</feature>
<dbReference type="PROSITE" id="PS00108">
    <property type="entry name" value="PROTEIN_KINASE_ST"/>
    <property type="match status" value="1"/>
</dbReference>
<dbReference type="InterPro" id="IPR000719">
    <property type="entry name" value="Prot_kinase_dom"/>
</dbReference>
<dbReference type="GO" id="GO:0005829">
    <property type="term" value="C:cytosol"/>
    <property type="evidence" value="ECO:0007669"/>
    <property type="project" value="TreeGrafter"/>
</dbReference>
<evidence type="ECO:0000256" key="6">
    <source>
        <dbReference type="PROSITE-ProRule" id="PRU10141"/>
    </source>
</evidence>
<evidence type="ECO:0000256" key="2">
    <source>
        <dbReference type="ARBA" id="ARBA00022741"/>
    </source>
</evidence>
<dbReference type="GO" id="GO:0010506">
    <property type="term" value="P:regulation of autophagy"/>
    <property type="evidence" value="ECO:0007669"/>
    <property type="project" value="InterPro"/>
</dbReference>
<evidence type="ECO:0000256" key="4">
    <source>
        <dbReference type="ARBA" id="ARBA00022840"/>
    </source>
</evidence>
<comment type="similarity">
    <text evidence="5">Belongs to the protein kinase superfamily. Ser/Thr protein kinase family. CDPK subfamily.</text>
</comment>
<keyword evidence="1" id="KW-0808">Transferase</keyword>
<keyword evidence="4 6" id="KW-0067">ATP-binding</keyword>
<dbReference type="PROSITE" id="PS00107">
    <property type="entry name" value="PROTEIN_KINASE_ATP"/>
    <property type="match status" value="1"/>
</dbReference>
<dbReference type="EMBL" id="CAJJDM010000085">
    <property type="protein sequence ID" value="CAD8088678.1"/>
    <property type="molecule type" value="Genomic_DNA"/>
</dbReference>
<feature type="binding site" evidence="6">
    <location>
        <position position="45"/>
    </location>
    <ligand>
        <name>ATP</name>
        <dbReference type="ChEBI" id="CHEBI:30616"/>
    </ligand>
</feature>
<protein>
    <recommendedName>
        <fullName evidence="13">Protein kinase domain protein</fullName>
    </recommendedName>
</protein>
<dbReference type="GO" id="GO:0004674">
    <property type="term" value="F:protein serine/threonine kinase activity"/>
    <property type="evidence" value="ECO:0007669"/>
    <property type="project" value="UniProtKB-KW"/>
</dbReference>
<evidence type="ECO:0000256" key="7">
    <source>
        <dbReference type="RuleBase" id="RU000304"/>
    </source>
</evidence>
<evidence type="ECO:0000256" key="5">
    <source>
        <dbReference type="ARBA" id="ARBA00024334"/>
    </source>
</evidence>
<dbReference type="SMART" id="SM00220">
    <property type="entry name" value="S_TKc"/>
    <property type="match status" value="1"/>
</dbReference>
<name>A0A8S1N7F8_PARPR</name>
<dbReference type="SMART" id="SM00054">
    <property type="entry name" value="EFh"/>
    <property type="match status" value="4"/>
</dbReference>
<evidence type="ECO:0000259" key="9">
    <source>
        <dbReference type="PROSITE" id="PS50011"/>
    </source>
</evidence>
<dbReference type="GO" id="GO:0005509">
    <property type="term" value="F:calcium ion binding"/>
    <property type="evidence" value="ECO:0007669"/>
    <property type="project" value="InterPro"/>
</dbReference>
<dbReference type="FunFam" id="3.30.200.20:FF:000660">
    <property type="entry name" value="Uncharacterized protein"/>
    <property type="match status" value="1"/>
</dbReference>
<evidence type="ECO:0000256" key="3">
    <source>
        <dbReference type="ARBA" id="ARBA00022777"/>
    </source>
</evidence>
<keyword evidence="12" id="KW-1185">Reference proteome</keyword>
<comment type="caution">
    <text evidence="11">The sequence shown here is derived from an EMBL/GenBank/DDBJ whole genome shotgun (WGS) entry which is preliminary data.</text>
</comment>
<feature type="domain" description="EF-hand" evidence="10">
    <location>
        <begin position="331"/>
        <end position="366"/>
    </location>
</feature>
<dbReference type="GO" id="GO:0000045">
    <property type="term" value="P:autophagosome assembly"/>
    <property type="evidence" value="ECO:0007669"/>
    <property type="project" value="TreeGrafter"/>
</dbReference>
<accession>A0A8S1N7F8</accession>
<organism evidence="11 12">
    <name type="scientific">Paramecium primaurelia</name>
    <dbReference type="NCBI Taxonomy" id="5886"/>
    <lineage>
        <taxon>Eukaryota</taxon>
        <taxon>Sar</taxon>
        <taxon>Alveolata</taxon>
        <taxon>Ciliophora</taxon>
        <taxon>Intramacronucleata</taxon>
        <taxon>Oligohymenophorea</taxon>
        <taxon>Peniculida</taxon>
        <taxon>Parameciidae</taxon>
        <taxon>Paramecium</taxon>
    </lineage>
</organism>
<dbReference type="PROSITE" id="PS00018">
    <property type="entry name" value="EF_HAND_1"/>
    <property type="match status" value="1"/>
</dbReference>
<evidence type="ECO:0000256" key="8">
    <source>
        <dbReference type="SAM" id="Coils"/>
    </source>
</evidence>
<dbReference type="InterPro" id="IPR002048">
    <property type="entry name" value="EF_hand_dom"/>
</dbReference>
<dbReference type="GO" id="GO:0005524">
    <property type="term" value="F:ATP binding"/>
    <property type="evidence" value="ECO:0007669"/>
    <property type="project" value="UniProtKB-UniRule"/>
</dbReference>
<dbReference type="PANTHER" id="PTHR24348:SF22">
    <property type="entry name" value="NON-SPECIFIC SERINE_THREONINE PROTEIN KINASE"/>
    <property type="match status" value="1"/>
</dbReference>